<dbReference type="RefSeq" id="WP_089833289.1">
    <property type="nucleotide sequence ID" value="NZ_FNBN01000003.1"/>
</dbReference>
<dbReference type="AlphaFoldDB" id="A0A1G7RU49"/>
<protein>
    <submittedName>
        <fullName evidence="1">Uncharacterized protein</fullName>
    </submittedName>
</protein>
<accession>A0A1G7RU49</accession>
<evidence type="ECO:0000313" key="2">
    <source>
        <dbReference type="Proteomes" id="UP000199045"/>
    </source>
</evidence>
<reference evidence="1 2" key="1">
    <citation type="submission" date="2016-10" db="EMBL/GenBank/DDBJ databases">
        <authorList>
            <person name="de Groot N.N."/>
        </authorList>
    </citation>
    <scope>NUCLEOTIDE SEQUENCE [LARGE SCALE GENOMIC DNA]</scope>
    <source>
        <strain evidence="1 2">DSM 527</strain>
    </source>
</reference>
<dbReference type="STRING" id="104663.SAMN04488121_103618"/>
<dbReference type="OrthoDB" id="677719at2"/>
<organism evidence="1 2">
    <name type="scientific">Chitinophaga filiformis</name>
    <name type="common">Myxococcus filiformis</name>
    <name type="synonym">Flexibacter filiformis</name>
    <dbReference type="NCBI Taxonomy" id="104663"/>
    <lineage>
        <taxon>Bacteria</taxon>
        <taxon>Pseudomonadati</taxon>
        <taxon>Bacteroidota</taxon>
        <taxon>Chitinophagia</taxon>
        <taxon>Chitinophagales</taxon>
        <taxon>Chitinophagaceae</taxon>
        <taxon>Chitinophaga</taxon>
    </lineage>
</organism>
<dbReference type="Proteomes" id="UP000199045">
    <property type="component" value="Unassembled WGS sequence"/>
</dbReference>
<sequence length="67" mass="7734">MKKLKDLFSRNTKPGLEQCTAFEIKKEESDALYGGFKEYKPPIYEQDDAANQSFKTTDLLIDINQTK</sequence>
<gene>
    <name evidence="1" type="ORF">SAMN04488121_103618</name>
</gene>
<dbReference type="EMBL" id="FNBN01000003">
    <property type="protein sequence ID" value="SDG14357.1"/>
    <property type="molecule type" value="Genomic_DNA"/>
</dbReference>
<proteinExistence type="predicted"/>
<evidence type="ECO:0000313" key="1">
    <source>
        <dbReference type="EMBL" id="SDG14357.1"/>
    </source>
</evidence>
<name>A0A1G7RU49_CHIFI</name>